<dbReference type="GO" id="GO:0000976">
    <property type="term" value="F:transcription cis-regulatory region binding"/>
    <property type="evidence" value="ECO:0000318"/>
    <property type="project" value="GO_Central"/>
</dbReference>
<comment type="subcellular location">
    <subcellularLocation>
        <location evidence="1">Nucleus</location>
    </subcellularLocation>
</comment>
<evidence type="ECO:0000259" key="11">
    <source>
        <dbReference type="PROSITE" id="PS51141"/>
    </source>
</evidence>
<evidence type="ECO:0000313" key="13">
    <source>
        <dbReference type="Proteomes" id="UP000017836"/>
    </source>
</evidence>
<keyword evidence="6" id="KW-0238">DNA-binding</keyword>
<dbReference type="PANTHER" id="PTHR31251:SF106">
    <property type="entry name" value="SQUAMOSA PROMOTER-BINDING-LIKE PROTEIN 4"/>
    <property type="match status" value="1"/>
</dbReference>
<keyword evidence="3 9" id="KW-0863">Zinc-finger</keyword>
<dbReference type="InterPro" id="IPR004333">
    <property type="entry name" value="SBP_dom"/>
</dbReference>
<dbReference type="HOGENOM" id="CLU_057950_1_0_1"/>
<dbReference type="FunFam" id="4.10.1100.10:FF:000001">
    <property type="entry name" value="Squamosa promoter-binding-like protein 14"/>
    <property type="match status" value="1"/>
</dbReference>
<dbReference type="Gramene" id="ERN11629">
    <property type="protein sequence ID" value="ERN11629"/>
    <property type="gene ID" value="AMTR_s00022p00198330"/>
</dbReference>
<feature type="compositionally biased region" description="Polar residues" evidence="10">
    <location>
        <begin position="33"/>
        <end position="53"/>
    </location>
</feature>
<dbReference type="PROSITE" id="PS51141">
    <property type="entry name" value="ZF_SBP"/>
    <property type="match status" value="1"/>
</dbReference>
<keyword evidence="2" id="KW-0479">Metal-binding</keyword>
<dbReference type="OMA" id="PWDTTTH"/>
<keyword evidence="13" id="KW-1185">Reference proteome</keyword>
<evidence type="ECO:0000313" key="12">
    <source>
        <dbReference type="EMBL" id="ERN11629.1"/>
    </source>
</evidence>
<feature type="region of interest" description="Disordered" evidence="10">
    <location>
        <begin position="19"/>
        <end position="54"/>
    </location>
</feature>
<dbReference type="AlphaFoldDB" id="W1PUX8"/>
<dbReference type="GO" id="GO:0005634">
    <property type="term" value="C:nucleus"/>
    <property type="evidence" value="ECO:0000318"/>
    <property type="project" value="GO_Central"/>
</dbReference>
<evidence type="ECO:0000256" key="3">
    <source>
        <dbReference type="ARBA" id="ARBA00022771"/>
    </source>
</evidence>
<dbReference type="SUPFAM" id="SSF103612">
    <property type="entry name" value="SBT domain"/>
    <property type="match status" value="1"/>
</dbReference>
<evidence type="ECO:0000256" key="8">
    <source>
        <dbReference type="ARBA" id="ARBA00023242"/>
    </source>
</evidence>
<dbReference type="Proteomes" id="UP000017836">
    <property type="component" value="Unassembled WGS sequence"/>
</dbReference>
<dbReference type="InterPro" id="IPR044817">
    <property type="entry name" value="SBP-like"/>
</dbReference>
<sequence>MDYETMNGLKLGKRIYFEDVGSGNPAKKPPENGNPSTSSRKTRVSGQNGQPPSCQVEGCKADLTGAKPYYCRHKVCGAHSKSPKVIVAGLEQRFCQQCSRFHQLPEFDQGKRSCRRRLAGHNERRRKPPPSTLSARYGRFPSSLYGDSRHGGFVMDFSHPKPLGKDIWPTIKVSDRIPFATPQMPPLKSLTHHHPWHSNTSTTTIETPINGGGEILTQGIHTYLQQGSTVGPTFSGHGALPSECSSFPRMSDSGCALSLLSTHQPWGAKVLGPGPPLDSIINEEGPLDTQVAPLNLCSSLSQGPMAPDQNGPPYSGELELLQHNRQFVDLAHLKSSYGHVTSNQHLMQWGL</sequence>
<protein>
    <recommendedName>
        <fullName evidence="11">SBP-type domain-containing protein</fullName>
    </recommendedName>
</protein>
<dbReference type="OrthoDB" id="514967at2759"/>
<keyword evidence="4" id="KW-0862">Zinc</keyword>
<dbReference type="STRING" id="13333.W1PUX8"/>
<dbReference type="GO" id="GO:0001216">
    <property type="term" value="F:DNA-binding transcription activator activity"/>
    <property type="evidence" value="ECO:0000318"/>
    <property type="project" value="GO_Central"/>
</dbReference>
<reference evidence="13" key="1">
    <citation type="journal article" date="2013" name="Science">
        <title>The Amborella genome and the evolution of flowering plants.</title>
        <authorList>
            <consortium name="Amborella Genome Project"/>
        </authorList>
    </citation>
    <scope>NUCLEOTIDE SEQUENCE [LARGE SCALE GENOMIC DNA]</scope>
</reference>
<evidence type="ECO:0000256" key="7">
    <source>
        <dbReference type="ARBA" id="ARBA00023163"/>
    </source>
</evidence>
<feature type="domain" description="SBP-type" evidence="11">
    <location>
        <begin position="51"/>
        <end position="128"/>
    </location>
</feature>
<dbReference type="PANTHER" id="PTHR31251">
    <property type="entry name" value="SQUAMOSA PROMOTER-BINDING-LIKE PROTEIN 4"/>
    <property type="match status" value="1"/>
</dbReference>
<feature type="compositionally biased region" description="Basic residues" evidence="10">
    <location>
        <begin position="117"/>
        <end position="128"/>
    </location>
</feature>
<dbReference type="InterPro" id="IPR036893">
    <property type="entry name" value="SBP_sf"/>
</dbReference>
<feature type="region of interest" description="Disordered" evidence="10">
    <location>
        <begin position="117"/>
        <end position="139"/>
    </location>
</feature>
<evidence type="ECO:0000256" key="1">
    <source>
        <dbReference type="ARBA" id="ARBA00004123"/>
    </source>
</evidence>
<keyword evidence="7" id="KW-0804">Transcription</keyword>
<keyword evidence="5" id="KW-0805">Transcription regulation</keyword>
<dbReference type="EMBL" id="KI392687">
    <property type="protein sequence ID" value="ERN11629.1"/>
    <property type="molecule type" value="Genomic_DNA"/>
</dbReference>
<evidence type="ECO:0000256" key="6">
    <source>
        <dbReference type="ARBA" id="ARBA00023125"/>
    </source>
</evidence>
<dbReference type="KEGG" id="atr:18439828"/>
<evidence type="ECO:0000256" key="2">
    <source>
        <dbReference type="ARBA" id="ARBA00022723"/>
    </source>
</evidence>
<keyword evidence="8" id="KW-0539">Nucleus</keyword>
<dbReference type="Pfam" id="PF03110">
    <property type="entry name" value="SBP"/>
    <property type="match status" value="1"/>
</dbReference>
<evidence type="ECO:0000256" key="5">
    <source>
        <dbReference type="ARBA" id="ARBA00023015"/>
    </source>
</evidence>
<dbReference type="eggNOG" id="ENOG502QPVZ">
    <property type="taxonomic scope" value="Eukaryota"/>
</dbReference>
<dbReference type="Gene3D" id="4.10.1100.10">
    <property type="entry name" value="Transcription factor, SBP-box domain"/>
    <property type="match status" value="1"/>
</dbReference>
<dbReference type="GO" id="GO:0008270">
    <property type="term" value="F:zinc ion binding"/>
    <property type="evidence" value="ECO:0007669"/>
    <property type="project" value="UniProtKB-KW"/>
</dbReference>
<proteinExistence type="predicted"/>
<evidence type="ECO:0000256" key="4">
    <source>
        <dbReference type="ARBA" id="ARBA00022833"/>
    </source>
</evidence>
<organism evidence="12 13">
    <name type="scientific">Amborella trichopoda</name>
    <dbReference type="NCBI Taxonomy" id="13333"/>
    <lineage>
        <taxon>Eukaryota</taxon>
        <taxon>Viridiplantae</taxon>
        <taxon>Streptophyta</taxon>
        <taxon>Embryophyta</taxon>
        <taxon>Tracheophyta</taxon>
        <taxon>Spermatophyta</taxon>
        <taxon>Magnoliopsida</taxon>
        <taxon>Amborellales</taxon>
        <taxon>Amborellaceae</taxon>
        <taxon>Amborella</taxon>
    </lineage>
</organism>
<evidence type="ECO:0000256" key="9">
    <source>
        <dbReference type="PROSITE-ProRule" id="PRU00470"/>
    </source>
</evidence>
<gene>
    <name evidence="12" type="ORF">AMTR_s00022p00198330</name>
</gene>
<accession>W1PUX8</accession>
<evidence type="ECO:0000256" key="10">
    <source>
        <dbReference type="SAM" id="MobiDB-lite"/>
    </source>
</evidence>
<name>W1PUX8_AMBTC</name>